<dbReference type="Gene3D" id="1.10.3480.10">
    <property type="entry name" value="TorD-like"/>
    <property type="match status" value="1"/>
</dbReference>
<proteinExistence type="predicted"/>
<organism evidence="2 3">
    <name type="scientific">Raoultibacter massiliensis</name>
    <dbReference type="NCBI Taxonomy" id="1852371"/>
    <lineage>
        <taxon>Bacteria</taxon>
        <taxon>Bacillati</taxon>
        <taxon>Actinomycetota</taxon>
        <taxon>Coriobacteriia</taxon>
        <taxon>Eggerthellales</taxon>
        <taxon>Eggerthellaceae</taxon>
        <taxon>Raoultibacter</taxon>
    </lineage>
</organism>
<dbReference type="Pfam" id="PF02613">
    <property type="entry name" value="Nitrate_red_del"/>
    <property type="match status" value="1"/>
</dbReference>
<dbReference type="SUPFAM" id="SSF89155">
    <property type="entry name" value="TorD-like"/>
    <property type="match status" value="1"/>
</dbReference>
<dbReference type="RefSeq" id="WP_349227094.1">
    <property type="nucleotide sequence ID" value="NZ_JBBNOP010000002.1"/>
</dbReference>
<dbReference type="InterPro" id="IPR020945">
    <property type="entry name" value="DMSO/NO3_reduct_chaperone"/>
</dbReference>
<reference evidence="2 3" key="1">
    <citation type="submission" date="2024-04" db="EMBL/GenBank/DDBJ databases">
        <title>Human intestinal bacterial collection.</title>
        <authorList>
            <person name="Pauvert C."/>
            <person name="Hitch T.C.A."/>
            <person name="Clavel T."/>
        </authorList>
    </citation>
    <scope>NUCLEOTIDE SEQUENCE [LARGE SCALE GENOMIC DNA]</scope>
    <source>
        <strain evidence="2 3">CLA-KB-H42</strain>
    </source>
</reference>
<dbReference type="Proteomes" id="UP001487305">
    <property type="component" value="Unassembled WGS sequence"/>
</dbReference>
<name>A0ABV1J9Z8_9ACTN</name>
<evidence type="ECO:0000313" key="2">
    <source>
        <dbReference type="EMBL" id="MEQ3361897.1"/>
    </source>
</evidence>
<dbReference type="EMBL" id="JBBNOP010000002">
    <property type="protein sequence ID" value="MEQ3361897.1"/>
    <property type="molecule type" value="Genomic_DNA"/>
</dbReference>
<gene>
    <name evidence="2" type="ORF">AAA083_02775</name>
</gene>
<accession>A0ABV1J9Z8</accession>
<evidence type="ECO:0000313" key="3">
    <source>
        <dbReference type="Proteomes" id="UP001487305"/>
    </source>
</evidence>
<dbReference type="PANTHER" id="PTHR34227:SF1">
    <property type="entry name" value="DIMETHYL SULFOXIDE REDUCTASE CHAPERONE-RELATED"/>
    <property type="match status" value="1"/>
</dbReference>
<dbReference type="InterPro" id="IPR036411">
    <property type="entry name" value="TorD-like_sf"/>
</dbReference>
<dbReference type="PANTHER" id="PTHR34227">
    <property type="entry name" value="CHAPERONE PROTEIN YCDY"/>
    <property type="match status" value="1"/>
</dbReference>
<comment type="caution">
    <text evidence="2">The sequence shown here is derived from an EMBL/GenBank/DDBJ whole genome shotgun (WGS) entry which is preliminary data.</text>
</comment>
<dbReference type="InterPro" id="IPR050289">
    <property type="entry name" value="TorD/DmsD_chaperones"/>
</dbReference>
<protein>
    <submittedName>
        <fullName evidence="2">Molecular chaperone TorD family protein</fullName>
    </submittedName>
</protein>
<sequence length="224" mass="25025">MARTIGKADMCELLTHAFAYPDDKLAHALLDESFIGDCSSCFADIGCDGWGAEALPLPHGESGDGVLAFMRKEYTRIYLSPVRVLVYPYESAFLHVESGREGVPVLFRSAVTLDVEAQMREAGVMPKNARKEPCDSVFQEFEFMSFMYGSLAAAIQEGDEAACDLWQGRVERFLDEHALKWMPAFMERTIEHSGEGLYASFARIALVFLGMLSEEVVEREKELV</sequence>
<keyword evidence="3" id="KW-1185">Reference proteome</keyword>
<keyword evidence="1" id="KW-0143">Chaperone</keyword>
<evidence type="ECO:0000256" key="1">
    <source>
        <dbReference type="ARBA" id="ARBA00023186"/>
    </source>
</evidence>